<gene>
    <name evidence="2" type="ORF">B0A50_03147</name>
</gene>
<evidence type="ECO:0000313" key="3">
    <source>
        <dbReference type="Proteomes" id="UP000308549"/>
    </source>
</evidence>
<reference evidence="2 3" key="1">
    <citation type="submission" date="2017-03" db="EMBL/GenBank/DDBJ databases">
        <title>Genomes of endolithic fungi from Antarctica.</title>
        <authorList>
            <person name="Coleine C."/>
            <person name="Masonjones S."/>
            <person name="Stajich J.E."/>
        </authorList>
    </citation>
    <scope>NUCLEOTIDE SEQUENCE [LARGE SCALE GENOMIC DNA]</scope>
    <source>
        <strain evidence="2 3">CCFEE 6315</strain>
    </source>
</reference>
<keyword evidence="3" id="KW-1185">Reference proteome</keyword>
<evidence type="ECO:0000313" key="2">
    <source>
        <dbReference type="EMBL" id="TKA29783.1"/>
    </source>
</evidence>
<accession>A0A4U0U3Y2</accession>
<name>A0A4U0U3Y2_9PEZI</name>
<comment type="caution">
    <text evidence="2">The sequence shown here is derived from an EMBL/GenBank/DDBJ whole genome shotgun (WGS) entry which is preliminary data.</text>
</comment>
<protein>
    <submittedName>
        <fullName evidence="2">Uncharacterized protein</fullName>
    </submittedName>
</protein>
<evidence type="ECO:0000256" key="1">
    <source>
        <dbReference type="SAM" id="MobiDB-lite"/>
    </source>
</evidence>
<proteinExistence type="predicted"/>
<dbReference type="OrthoDB" id="3650781at2759"/>
<dbReference type="EMBL" id="NAJL01000013">
    <property type="protein sequence ID" value="TKA29783.1"/>
    <property type="molecule type" value="Genomic_DNA"/>
</dbReference>
<organism evidence="2 3">
    <name type="scientific">Salinomyces thailandicus</name>
    <dbReference type="NCBI Taxonomy" id="706561"/>
    <lineage>
        <taxon>Eukaryota</taxon>
        <taxon>Fungi</taxon>
        <taxon>Dikarya</taxon>
        <taxon>Ascomycota</taxon>
        <taxon>Pezizomycotina</taxon>
        <taxon>Dothideomycetes</taxon>
        <taxon>Dothideomycetidae</taxon>
        <taxon>Mycosphaerellales</taxon>
        <taxon>Teratosphaeriaceae</taxon>
        <taxon>Salinomyces</taxon>
    </lineage>
</organism>
<dbReference type="Proteomes" id="UP000308549">
    <property type="component" value="Unassembled WGS sequence"/>
</dbReference>
<sequence length="311" mass="34608">MAGSSATFLDLPPEIRDLIYELSGCLCICQCTFCNRHLRGDDERIRTCFSHDDRVYRLVPLVEGCSNRVPPLKRSVRFCIGSSPPLVWVNRKSDLNEPPPKTRAGYAERDPCKAAESAGTEATKKLLTGEGRAADTCNQPAADMGGSAQTAQVASGAIRKDLRKAKICDSNLSSLSGATSVTADNTATVEHPALTQVSKQVRADTLPMFYGRRIFVFTLFDRQANSQSIVEWLARIGDNADLLLMVAIVCRKKADRKYFRKVLRPMMEDLGLRDGVTISVRLEYPFCYCERCILEATRAKFQSLEELRQRA</sequence>
<dbReference type="AlphaFoldDB" id="A0A4U0U3Y2"/>
<feature type="region of interest" description="Disordered" evidence="1">
    <location>
        <begin position="91"/>
        <end position="118"/>
    </location>
</feature>